<comment type="caution">
    <text evidence="1">The sequence shown here is derived from an EMBL/GenBank/DDBJ whole genome shotgun (WGS) entry which is preliminary data.</text>
</comment>
<evidence type="ECO:0000313" key="1">
    <source>
        <dbReference type="EMBL" id="MBN4066703.1"/>
    </source>
</evidence>
<dbReference type="EMBL" id="JAFITR010000017">
    <property type="protein sequence ID" value="MBN4066703.1"/>
    <property type="molecule type" value="Genomic_DNA"/>
</dbReference>
<organism evidence="1 2">
    <name type="scientific">Simkania negevensis</name>
    <dbReference type="NCBI Taxonomy" id="83561"/>
    <lineage>
        <taxon>Bacteria</taxon>
        <taxon>Pseudomonadati</taxon>
        <taxon>Chlamydiota</taxon>
        <taxon>Chlamydiia</taxon>
        <taxon>Parachlamydiales</taxon>
        <taxon>Simkaniaceae</taxon>
        <taxon>Simkania</taxon>
    </lineage>
</organism>
<protein>
    <submittedName>
        <fullName evidence="1">Uncharacterized protein</fullName>
    </submittedName>
</protein>
<accession>A0ABS3AQU1</accession>
<sequence>MATAAPEASPFTPAHAFYREFVREERSLTVNVDKAHTPSAVRLDNDTVVGIVDLLKARGPFAALASVGPDAYFQPPALLNDEVIHSKDIPEEAQGMPIHFWPPGTPKKPSPARIEIIVIGATQDRDNEKNIVERVFYVRARMLSVSDDKSNSPFKRFQIVDSKVYVNSFRTFRIHADHLFVPLTAEEQKLV</sequence>
<gene>
    <name evidence="1" type="ORF">JYU14_01310</name>
</gene>
<keyword evidence="2" id="KW-1185">Reference proteome</keyword>
<dbReference type="Proteomes" id="UP000722121">
    <property type="component" value="Unassembled WGS sequence"/>
</dbReference>
<evidence type="ECO:0000313" key="2">
    <source>
        <dbReference type="Proteomes" id="UP000722121"/>
    </source>
</evidence>
<name>A0ABS3AQU1_9BACT</name>
<reference evidence="1 2" key="1">
    <citation type="submission" date="2021-02" db="EMBL/GenBank/DDBJ databases">
        <title>Activity-based single-cell genomes from oceanic crustal fluid captures similar information to metagenomic and metatranscriptomic surveys with orders of magnitude less sampling.</title>
        <authorList>
            <person name="D'Angelo T.S."/>
            <person name="Orcutt B.N."/>
        </authorList>
    </citation>
    <scope>NUCLEOTIDE SEQUENCE [LARGE SCALE GENOMIC DNA]</scope>
    <source>
        <strain evidence="1">AH-315-G07</strain>
    </source>
</reference>
<proteinExistence type="predicted"/>